<feature type="region of interest" description="Disordered" evidence="1">
    <location>
        <begin position="77"/>
        <end position="107"/>
    </location>
</feature>
<proteinExistence type="predicted"/>
<organism evidence="2 3">
    <name type="scientific">Acer negundo</name>
    <name type="common">Box elder</name>
    <dbReference type="NCBI Taxonomy" id="4023"/>
    <lineage>
        <taxon>Eukaryota</taxon>
        <taxon>Viridiplantae</taxon>
        <taxon>Streptophyta</taxon>
        <taxon>Embryophyta</taxon>
        <taxon>Tracheophyta</taxon>
        <taxon>Spermatophyta</taxon>
        <taxon>Magnoliopsida</taxon>
        <taxon>eudicotyledons</taxon>
        <taxon>Gunneridae</taxon>
        <taxon>Pentapetalae</taxon>
        <taxon>rosids</taxon>
        <taxon>malvids</taxon>
        <taxon>Sapindales</taxon>
        <taxon>Sapindaceae</taxon>
        <taxon>Hippocastanoideae</taxon>
        <taxon>Acereae</taxon>
        <taxon>Acer</taxon>
    </lineage>
</organism>
<dbReference type="Pfam" id="PF14223">
    <property type="entry name" value="Retrotran_gag_2"/>
    <property type="match status" value="1"/>
</dbReference>
<reference evidence="2" key="1">
    <citation type="journal article" date="2022" name="Plant J.">
        <title>Strategies of tolerance reflected in two North American maple genomes.</title>
        <authorList>
            <person name="McEvoy S.L."/>
            <person name="Sezen U.U."/>
            <person name="Trouern-Trend A."/>
            <person name="McMahon S.M."/>
            <person name="Schaberg P.G."/>
            <person name="Yang J."/>
            <person name="Wegrzyn J.L."/>
            <person name="Swenson N.G."/>
        </authorList>
    </citation>
    <scope>NUCLEOTIDE SEQUENCE</scope>
    <source>
        <strain evidence="2">91603</strain>
    </source>
</reference>
<accession>A0AAD5IED5</accession>
<keyword evidence="3" id="KW-1185">Reference proteome</keyword>
<dbReference type="Proteomes" id="UP001064489">
    <property type="component" value="Chromosome 2"/>
</dbReference>
<reference evidence="2" key="2">
    <citation type="submission" date="2023-02" db="EMBL/GenBank/DDBJ databases">
        <authorList>
            <person name="Swenson N.G."/>
            <person name="Wegrzyn J.L."/>
            <person name="Mcevoy S.L."/>
        </authorList>
    </citation>
    <scope>NUCLEOTIDE SEQUENCE</scope>
    <source>
        <strain evidence="2">91603</strain>
        <tissue evidence="2">Leaf</tissue>
    </source>
</reference>
<evidence type="ECO:0000313" key="2">
    <source>
        <dbReference type="EMBL" id="KAI9161175.1"/>
    </source>
</evidence>
<name>A0AAD5IED5_ACENE</name>
<dbReference type="EMBL" id="JAJSOW010000106">
    <property type="protein sequence ID" value="KAI9161175.1"/>
    <property type="molecule type" value="Genomic_DNA"/>
</dbReference>
<dbReference type="AlphaFoldDB" id="A0AAD5IED5"/>
<comment type="caution">
    <text evidence="2">The sequence shown here is derived from an EMBL/GenBank/DDBJ whole genome shotgun (WGS) entry which is preliminary data.</text>
</comment>
<feature type="compositionally biased region" description="Low complexity" evidence="1">
    <location>
        <begin position="83"/>
        <end position="95"/>
    </location>
</feature>
<evidence type="ECO:0000256" key="1">
    <source>
        <dbReference type="SAM" id="MobiDB-lite"/>
    </source>
</evidence>
<gene>
    <name evidence="2" type="ORF">LWI28_015129</name>
</gene>
<protein>
    <submittedName>
        <fullName evidence="2">Uncharacterized protein</fullName>
    </submittedName>
</protein>
<feature type="compositionally biased region" description="Polar residues" evidence="1">
    <location>
        <begin position="96"/>
        <end position="107"/>
    </location>
</feature>
<evidence type="ECO:0000313" key="3">
    <source>
        <dbReference type="Proteomes" id="UP001064489"/>
    </source>
</evidence>
<sequence>MSLRKLANAGVDEKLSDENEAIILLNSLPDSFKDVKAAIKYGKTSLSLEERISALKSKDLELKMEKKDSGENLFVKGRQLVRNGNNNSSNNSYNGQHMSETPNHNRS</sequence>